<proteinExistence type="predicted"/>
<accession>A0ABU3Q580</accession>
<dbReference type="Proteomes" id="UP001259572">
    <property type="component" value="Unassembled WGS sequence"/>
</dbReference>
<evidence type="ECO:0000313" key="2">
    <source>
        <dbReference type="EMBL" id="MDT9598559.1"/>
    </source>
</evidence>
<dbReference type="InterPro" id="IPR035903">
    <property type="entry name" value="HesB-like_dom_sf"/>
</dbReference>
<protein>
    <submittedName>
        <fullName evidence="2">Iron-sulfur cluster insertion protein ErpA</fullName>
    </submittedName>
</protein>
<dbReference type="Pfam" id="PF01521">
    <property type="entry name" value="Fe-S_biosyn"/>
    <property type="match status" value="1"/>
</dbReference>
<gene>
    <name evidence="2" type="primary">erpA</name>
    <name evidence="2" type="ORF">RQX22_06310</name>
</gene>
<dbReference type="PANTHER" id="PTHR43011:SF1">
    <property type="entry name" value="IRON-SULFUR CLUSTER ASSEMBLY 2 HOMOLOG, MITOCHONDRIAL"/>
    <property type="match status" value="1"/>
</dbReference>
<dbReference type="NCBIfam" id="TIGR00049">
    <property type="entry name" value="iron-sulfur cluster assembly accessory protein"/>
    <property type="match status" value="1"/>
</dbReference>
<feature type="domain" description="Core" evidence="1">
    <location>
        <begin position="6"/>
        <end position="106"/>
    </location>
</feature>
<dbReference type="Gene3D" id="2.60.300.12">
    <property type="entry name" value="HesB-like domain"/>
    <property type="match status" value="1"/>
</dbReference>
<dbReference type="InterPro" id="IPR017870">
    <property type="entry name" value="FeS_cluster_insertion_CS"/>
</dbReference>
<reference evidence="2 3" key="1">
    <citation type="submission" date="2023-05" db="EMBL/GenBank/DDBJ databases">
        <authorList>
            <person name="Guo Y."/>
        </authorList>
    </citation>
    <scope>NUCLEOTIDE SEQUENCE [LARGE SCALE GENOMIC DNA]</scope>
    <source>
        <strain evidence="2 3">GR2756</strain>
    </source>
</reference>
<comment type="caution">
    <text evidence="2">The sequence shown here is derived from an EMBL/GenBank/DDBJ whole genome shotgun (WGS) entry which is preliminary data.</text>
</comment>
<organism evidence="2 3">
    <name type="scientific">Sphingosinicella rhizophila</name>
    <dbReference type="NCBI Taxonomy" id="3050082"/>
    <lineage>
        <taxon>Bacteria</taxon>
        <taxon>Pseudomonadati</taxon>
        <taxon>Pseudomonadota</taxon>
        <taxon>Alphaproteobacteria</taxon>
        <taxon>Sphingomonadales</taxon>
        <taxon>Sphingosinicellaceae</taxon>
        <taxon>Sphingosinicella</taxon>
    </lineage>
</organism>
<dbReference type="NCBIfam" id="NF010147">
    <property type="entry name" value="PRK13623.1"/>
    <property type="match status" value="1"/>
</dbReference>
<dbReference type="InterPro" id="IPR016092">
    <property type="entry name" value="ATAP"/>
</dbReference>
<dbReference type="EMBL" id="JAVUPU010000003">
    <property type="protein sequence ID" value="MDT9598559.1"/>
    <property type="molecule type" value="Genomic_DNA"/>
</dbReference>
<keyword evidence="3" id="KW-1185">Reference proteome</keyword>
<dbReference type="PROSITE" id="PS01152">
    <property type="entry name" value="HESB"/>
    <property type="match status" value="1"/>
</dbReference>
<dbReference type="PANTHER" id="PTHR43011">
    <property type="entry name" value="IRON-SULFUR CLUSTER ASSEMBLY 2 HOMOLOG, MITOCHONDRIAL"/>
    <property type="match status" value="1"/>
</dbReference>
<name>A0ABU3Q580_9SPHN</name>
<dbReference type="InterPro" id="IPR000361">
    <property type="entry name" value="ATAP_core_dom"/>
</dbReference>
<evidence type="ECO:0000259" key="1">
    <source>
        <dbReference type="Pfam" id="PF01521"/>
    </source>
</evidence>
<dbReference type="SUPFAM" id="SSF89360">
    <property type="entry name" value="HesB-like domain"/>
    <property type="match status" value="1"/>
</dbReference>
<dbReference type="RefSeq" id="WP_315724728.1">
    <property type="nucleotide sequence ID" value="NZ_JAVUPU010000003.1"/>
</dbReference>
<sequence>MSETSEISLTPSAAARVAAIAERQGKKPILRLAVDGGGCAGFQYRFGLADEVEADDVATVRDGVTLIVDPMTLDLVRGGAVDFVESLGGAAFQVSNPNAASGCGCGTSFSI</sequence>
<evidence type="ECO:0000313" key="3">
    <source>
        <dbReference type="Proteomes" id="UP001259572"/>
    </source>
</evidence>